<gene>
    <name evidence="3" type="ORF">D5F01_LYC20163</name>
</gene>
<dbReference type="SUPFAM" id="SSF49899">
    <property type="entry name" value="Concanavalin A-like lectins/glucanases"/>
    <property type="match status" value="3"/>
</dbReference>
<dbReference type="CDD" id="cd08321">
    <property type="entry name" value="Pyrin_ASC-like"/>
    <property type="match status" value="1"/>
</dbReference>
<organism evidence="3 4">
    <name type="scientific">Larimichthys crocea</name>
    <name type="common">Large yellow croaker</name>
    <name type="synonym">Pseudosciaena crocea</name>
    <dbReference type="NCBI Taxonomy" id="215358"/>
    <lineage>
        <taxon>Eukaryota</taxon>
        <taxon>Metazoa</taxon>
        <taxon>Chordata</taxon>
        <taxon>Craniata</taxon>
        <taxon>Vertebrata</taxon>
        <taxon>Euteleostomi</taxon>
        <taxon>Actinopterygii</taxon>
        <taxon>Neopterygii</taxon>
        <taxon>Teleostei</taxon>
        <taxon>Neoteleostei</taxon>
        <taxon>Acanthomorphata</taxon>
        <taxon>Eupercaria</taxon>
        <taxon>Sciaenidae</taxon>
        <taxon>Larimichthys</taxon>
    </lineage>
</organism>
<dbReference type="PRINTS" id="PR01407">
    <property type="entry name" value="BUTYPHLNCDUF"/>
</dbReference>
<accession>A0A6G0HPN1</accession>
<evidence type="ECO:0000313" key="4">
    <source>
        <dbReference type="Proteomes" id="UP000424527"/>
    </source>
</evidence>
<feature type="domain" description="B30.2/SPRY" evidence="1">
    <location>
        <begin position="124"/>
        <end position="319"/>
    </location>
</feature>
<dbReference type="Proteomes" id="UP000424527">
    <property type="component" value="Unassembled WGS sequence"/>
</dbReference>
<dbReference type="AlphaFoldDB" id="A0A6G0HPN1"/>
<evidence type="ECO:0000259" key="2">
    <source>
        <dbReference type="PROSITE" id="PS50824"/>
    </source>
</evidence>
<dbReference type="InterPro" id="IPR043136">
    <property type="entry name" value="B30.2/SPRY_sf"/>
</dbReference>
<dbReference type="PROSITE" id="PS50188">
    <property type="entry name" value="B302_SPRY"/>
    <property type="match status" value="3"/>
</dbReference>
<dbReference type="SMART" id="SM00589">
    <property type="entry name" value="PRY"/>
    <property type="match status" value="3"/>
</dbReference>
<dbReference type="Gene3D" id="1.10.533.10">
    <property type="entry name" value="Death Domain, Fas"/>
    <property type="match status" value="1"/>
</dbReference>
<dbReference type="PANTHER" id="PTHR24103">
    <property type="entry name" value="E3 UBIQUITIN-PROTEIN LIGASE TRIM"/>
    <property type="match status" value="1"/>
</dbReference>
<dbReference type="InterPro" id="IPR003877">
    <property type="entry name" value="SPRY_dom"/>
</dbReference>
<dbReference type="InterPro" id="IPR011029">
    <property type="entry name" value="DEATH-like_dom_sf"/>
</dbReference>
<dbReference type="InterPro" id="IPR004020">
    <property type="entry name" value="DAPIN"/>
</dbReference>
<dbReference type="InterPro" id="IPR050143">
    <property type="entry name" value="TRIM/RBCC"/>
</dbReference>
<dbReference type="Pfam" id="PF13765">
    <property type="entry name" value="PRY"/>
    <property type="match status" value="3"/>
</dbReference>
<dbReference type="InterPro" id="IPR013320">
    <property type="entry name" value="ConA-like_dom_sf"/>
</dbReference>
<dbReference type="EMBL" id="REGW02000020">
    <property type="protein sequence ID" value="KAE8281189.1"/>
    <property type="molecule type" value="Genomic_DNA"/>
</dbReference>
<dbReference type="SMART" id="SM01289">
    <property type="entry name" value="PYRIN"/>
    <property type="match status" value="1"/>
</dbReference>
<dbReference type="InterPro" id="IPR006574">
    <property type="entry name" value="PRY"/>
</dbReference>
<dbReference type="PROSITE" id="PS50824">
    <property type="entry name" value="DAPIN"/>
    <property type="match status" value="1"/>
</dbReference>
<feature type="domain" description="B30.2/SPRY" evidence="1">
    <location>
        <begin position="542"/>
        <end position="737"/>
    </location>
</feature>
<dbReference type="InterPro" id="IPR001870">
    <property type="entry name" value="B30.2/SPRY"/>
</dbReference>
<dbReference type="Pfam" id="PF00622">
    <property type="entry name" value="SPRY"/>
    <property type="match status" value="3"/>
</dbReference>
<feature type="domain" description="B30.2/SPRY" evidence="1">
    <location>
        <begin position="333"/>
        <end position="528"/>
    </location>
</feature>
<evidence type="ECO:0000259" key="1">
    <source>
        <dbReference type="PROSITE" id="PS50188"/>
    </source>
</evidence>
<dbReference type="FunFam" id="2.60.120.920:FF:000004">
    <property type="entry name" value="Butyrophilin subfamily 1 member A1"/>
    <property type="match status" value="3"/>
</dbReference>
<dbReference type="CDD" id="cd13733">
    <property type="entry name" value="SPRY_PRY_C-I_1"/>
    <property type="match status" value="3"/>
</dbReference>
<name>A0A6G0HPN1_LARCR</name>
<proteinExistence type="predicted"/>
<dbReference type="InterPro" id="IPR003879">
    <property type="entry name" value="Butyrophylin_SPRY"/>
</dbReference>
<comment type="caution">
    <text evidence="3">The sequence shown here is derived from an EMBL/GenBank/DDBJ whole genome shotgun (WGS) entry which is preliminary data.</text>
</comment>
<feature type="domain" description="Pyrin" evidence="2">
    <location>
        <begin position="1"/>
        <end position="91"/>
    </location>
</feature>
<keyword evidence="4" id="KW-1185">Reference proteome</keyword>
<sequence length="741" mass="84801">MANLKEELLNTLEKLEEGDFNKFKWFLKHDGILEGFKGIPVARLEKAERQDTVDLMVQQYQEHGALKVTWKVLKKIHRNDLVQCLQQSISQPKDLKKRDFSFAEGLLALLKDLKDDSDSDFSDQREYERKKAELKSVQQFAVQVTLDPDTAHPNLILSEDGKQVHHGDVRQKLPDNPERFDTCVNVLGKQRFSSGRFYYEVQVKGKTKWDLGVAKESIDRKGKIRLAPEEGFWTIWLRKGYKYEGIDNPSVLLSLKSRPEKVGVFVDYDEGLVRFYDVDTADRIYSFTGCSFTEKLLPYFCPYTNKDGTNSAPLIISPVNHLLNVKTHDFSDQKEYERKKAELKSVQQFAVQVTLDPDTAHPALILSEDGKQVYCGDVCKNLRNNRKRFDRCVNVLGKQSFPSGRFYYEVQVKGKTEWDLGVVKESIDRKGKIRLAPEEGFWAILLRKGYKYKAKDDLSVHLSLKSHPEKVGVFVDYDEGLVRFYDVITADRLYSFTGCSFTGKLLPLFSPCTNKDGTNSAPLIISPVNHLLNVKTHDFSDQKEYERKKAELKSVQQFAVQVTLDPDTAHPALILSEDGKQVYCGDVCKNLRNNRKRFDRCVNVLGKQSFPSGRFYYEVQVKGKTAWDLGVAKESIDRKGNIRLAPEEGFWTIWLRKGYKYETIDDSSVNLSIKSHPEKVGVFVDYDEGLVRFYDVDTADHLYSFTGCSFTEKLLPFFSPSTNDGGTNSAPLIICPVIHDK</sequence>
<reference evidence="3 4" key="1">
    <citation type="submission" date="2019-07" db="EMBL/GenBank/DDBJ databases">
        <title>Chromosome genome assembly for large yellow croaker.</title>
        <authorList>
            <person name="Xiao S."/>
        </authorList>
    </citation>
    <scope>NUCLEOTIDE SEQUENCE [LARGE SCALE GENOMIC DNA]</scope>
    <source>
        <strain evidence="3">JMULYC20181020</strain>
        <tissue evidence="3">Muscle</tissue>
    </source>
</reference>
<dbReference type="Pfam" id="PF02758">
    <property type="entry name" value="PYRIN"/>
    <property type="match status" value="1"/>
</dbReference>
<evidence type="ECO:0000313" key="3">
    <source>
        <dbReference type="EMBL" id="KAE8281189.1"/>
    </source>
</evidence>
<dbReference type="Gene3D" id="2.60.120.920">
    <property type="match status" value="3"/>
</dbReference>
<protein>
    <submittedName>
        <fullName evidence="3">Zinc-binding protein A33</fullName>
    </submittedName>
</protein>
<dbReference type="SMART" id="SM00449">
    <property type="entry name" value="SPRY"/>
    <property type="match status" value="3"/>
</dbReference>
<dbReference type="SUPFAM" id="SSF47986">
    <property type="entry name" value="DEATH domain"/>
    <property type="match status" value="1"/>
</dbReference>